<dbReference type="GO" id="GO:0047355">
    <property type="term" value="F:CDP-glycerol glycerophosphotransferase activity"/>
    <property type="evidence" value="ECO:0007669"/>
    <property type="project" value="InterPro"/>
</dbReference>
<dbReference type="GO" id="GO:0005886">
    <property type="term" value="C:plasma membrane"/>
    <property type="evidence" value="ECO:0007669"/>
    <property type="project" value="UniProtKB-SubCell"/>
</dbReference>
<dbReference type="eggNOG" id="COG1887">
    <property type="taxonomic scope" value="Bacteria"/>
</dbReference>
<evidence type="ECO:0000256" key="5">
    <source>
        <dbReference type="ARBA" id="ARBA00022944"/>
    </source>
</evidence>
<comment type="subcellular location">
    <subcellularLocation>
        <location evidence="1">Cell membrane</location>
        <topology evidence="1">Peripheral membrane protein</topology>
    </subcellularLocation>
</comment>
<dbReference type="Gene3D" id="3.40.50.11820">
    <property type="match status" value="1"/>
</dbReference>
<dbReference type="RefSeq" id="WP_012371495.1">
    <property type="nucleotide sequence ID" value="NC_010556.1"/>
</dbReference>
<dbReference type="EMBL" id="CP001022">
    <property type="protein sequence ID" value="ACB62079.1"/>
    <property type="molecule type" value="Genomic_DNA"/>
</dbReference>
<dbReference type="KEGG" id="esi:Exig_2631"/>
<protein>
    <submittedName>
        <fullName evidence="7">CDP-glycerol:poly(Glycerophosphate) glycerophosphotransferase</fullName>
    </submittedName>
</protein>
<dbReference type="HOGENOM" id="CLU_029598_1_1_9"/>
<reference evidence="7 8" key="1">
    <citation type="journal article" date="2006" name="Extremophiles">
        <title>Characterization of Exiguobacterium isolates from the Siberian permafrost. Description of Exiguobacterium sibiricum sp. nov.</title>
        <authorList>
            <person name="Rodrigues D.F."/>
            <person name="Goris J."/>
            <person name="Vishnivetskaya T."/>
            <person name="Gilichinsky D."/>
            <person name="Thomashow M.F."/>
            <person name="Tiedje J.M."/>
        </authorList>
    </citation>
    <scope>NUCLEOTIDE SEQUENCE [LARGE SCALE GENOMIC DNA]</scope>
    <source>
        <strain evidence="8">DSM 17290 / CIP 109462 / JCM 13490 / 255-15</strain>
    </source>
</reference>
<reference evidence="7 8" key="2">
    <citation type="journal article" date="2008" name="BMC Genomics">
        <title>Architecture of thermal adaptation in an Exiguobacterium sibiricum strain isolated from 3 million year old permafrost: a genome and transcriptome approach.</title>
        <authorList>
            <person name="Rodrigues D.F."/>
            <person name="Ivanova N."/>
            <person name="He Z."/>
            <person name="Huebner M."/>
            <person name="Zhou J."/>
            <person name="Tiedje J.M."/>
        </authorList>
    </citation>
    <scope>NUCLEOTIDE SEQUENCE [LARGE SCALE GENOMIC DNA]</scope>
    <source>
        <strain evidence="8">DSM 17290 / CIP 109462 / JCM 13490 / 255-15</strain>
    </source>
</reference>
<keyword evidence="5" id="KW-0777">Teichoic acid biosynthesis</keyword>
<comment type="similarity">
    <text evidence="2">Belongs to the CDP-glycerol glycerophosphotransferase family.</text>
</comment>
<evidence type="ECO:0000256" key="4">
    <source>
        <dbReference type="ARBA" id="ARBA00022679"/>
    </source>
</evidence>
<dbReference type="InterPro" id="IPR043149">
    <property type="entry name" value="TagF_N"/>
</dbReference>
<evidence type="ECO:0000313" key="8">
    <source>
        <dbReference type="Proteomes" id="UP000001681"/>
    </source>
</evidence>
<keyword evidence="3" id="KW-1003">Cell membrane</keyword>
<organism evidence="7 8">
    <name type="scientific">Exiguobacterium sibiricum (strain DSM 17290 / CCUG 55495 / CIP 109462 / JCM 13490 / 255-15)</name>
    <dbReference type="NCBI Taxonomy" id="262543"/>
    <lineage>
        <taxon>Bacteria</taxon>
        <taxon>Bacillati</taxon>
        <taxon>Bacillota</taxon>
        <taxon>Bacilli</taxon>
        <taxon>Bacillales</taxon>
        <taxon>Bacillales Family XII. Incertae Sedis</taxon>
        <taxon>Exiguobacterium</taxon>
    </lineage>
</organism>
<dbReference type="InterPro" id="IPR007554">
    <property type="entry name" value="Glycerophosphate_synth"/>
</dbReference>
<evidence type="ECO:0000313" key="7">
    <source>
        <dbReference type="EMBL" id="ACB62079.1"/>
    </source>
</evidence>
<dbReference type="SUPFAM" id="SSF53756">
    <property type="entry name" value="UDP-Glycosyltransferase/glycogen phosphorylase"/>
    <property type="match status" value="1"/>
</dbReference>
<keyword evidence="8" id="KW-1185">Reference proteome</keyword>
<keyword evidence="4 7" id="KW-0808">Transferase</keyword>
<dbReference type="Pfam" id="PF04464">
    <property type="entry name" value="Glyphos_transf"/>
    <property type="match status" value="1"/>
</dbReference>
<reference evidence="8" key="3">
    <citation type="submission" date="2008-04" db="EMBL/GenBank/DDBJ databases">
        <title>Complete sequence of chromosome of Exiguobacterium sibiricum 255-15.</title>
        <authorList>
            <consortium name="US DOE Joint Genome Institute"/>
            <person name="Copeland A."/>
            <person name="Lucas S."/>
            <person name="Lapidus A."/>
            <person name="Glavina del Rio T."/>
            <person name="Dalin E."/>
            <person name="Tice H."/>
            <person name="Bruce D."/>
            <person name="Goodwin L."/>
            <person name="Pitluck S."/>
            <person name="Kiss H."/>
            <person name="Chertkov O."/>
            <person name="Monk C."/>
            <person name="Brettin T."/>
            <person name="Detter J.C."/>
            <person name="Han C."/>
            <person name="Kuske C.R."/>
            <person name="Schmutz J."/>
            <person name="Larimer F."/>
            <person name="Land M."/>
            <person name="Hauser L."/>
            <person name="Kyrpides N."/>
            <person name="Mikhailova N."/>
            <person name="Vishnivetskaya T."/>
            <person name="Rodrigues D.F."/>
            <person name="Gilichinsky D."/>
            <person name="Tiedje J."/>
            <person name="Richardson P."/>
        </authorList>
    </citation>
    <scope>NUCLEOTIDE SEQUENCE [LARGE SCALE GENOMIC DNA]</scope>
    <source>
        <strain evidence="8">DSM 17290 / CIP 109462 / JCM 13490 / 255-15</strain>
    </source>
</reference>
<evidence type="ECO:0000256" key="2">
    <source>
        <dbReference type="ARBA" id="ARBA00010488"/>
    </source>
</evidence>
<dbReference type="AlphaFoldDB" id="B1YML9"/>
<keyword evidence="6" id="KW-0472">Membrane</keyword>
<gene>
    <name evidence="7" type="ordered locus">Exig_2631</name>
</gene>
<evidence type="ECO:0000256" key="3">
    <source>
        <dbReference type="ARBA" id="ARBA00022475"/>
    </source>
</evidence>
<dbReference type="Proteomes" id="UP000001681">
    <property type="component" value="Chromosome"/>
</dbReference>
<evidence type="ECO:0000256" key="1">
    <source>
        <dbReference type="ARBA" id="ARBA00004202"/>
    </source>
</evidence>
<proteinExistence type="inferred from homology"/>
<accession>B1YML9</accession>
<sequence>MQRIEYILKHNVYIQKTYKVLMSLVFKSIGIFVKTEKNLVLFNGHGWKINDSPKAIYDHMINDKKFNEYRMVWAVKNPEEYSNKKIEIIKMDSLKYFITALKSKYWISCVNIERGLNFKKKSTIYLNTWHGIPLKKIGNTVSGRNDFDFSKINYFSYSSEYEEKIYLNAFNLDKHSLIKTGLPRNDILFKIQLHSSVKENTRKNLNLDSSKKIILYAPTWRDSDDKGKQYSLKPPIDFKKWEEEIGDEYIVLLRTHSYTNKLLGVNFNKFIIDVSDYPNINELMILSDILISDYSATIFDYSILEKPIFCFGYDYKEYLESRGFYINLNEELPNGVISEEINLLSQIKNMNVQIQSEKTKEFKNKYIDYNLNATLECVNTIFGGKKVEKNNLN</sequence>
<dbReference type="PANTHER" id="PTHR37316">
    <property type="entry name" value="TEICHOIC ACID GLYCEROL-PHOSPHATE PRIMASE"/>
    <property type="match status" value="1"/>
</dbReference>
<dbReference type="STRING" id="262543.Exig_2631"/>
<dbReference type="InterPro" id="IPR043148">
    <property type="entry name" value="TagF_C"/>
</dbReference>
<dbReference type="Gene3D" id="3.40.50.12580">
    <property type="match status" value="1"/>
</dbReference>
<dbReference type="GO" id="GO:0019350">
    <property type="term" value="P:teichoic acid biosynthetic process"/>
    <property type="evidence" value="ECO:0007669"/>
    <property type="project" value="UniProtKB-KW"/>
</dbReference>
<name>B1YML9_EXIS2</name>
<dbReference type="PANTHER" id="PTHR37316:SF3">
    <property type="entry name" value="TEICHOIC ACID GLYCEROL-PHOSPHATE TRANSFERASE"/>
    <property type="match status" value="1"/>
</dbReference>
<evidence type="ECO:0000256" key="6">
    <source>
        <dbReference type="ARBA" id="ARBA00023136"/>
    </source>
</evidence>
<dbReference type="InterPro" id="IPR051612">
    <property type="entry name" value="Teichoic_Acid_Biosynth"/>
</dbReference>